<evidence type="ECO:0000313" key="2">
    <source>
        <dbReference type="Proteomes" id="UP000254118"/>
    </source>
</evidence>
<protein>
    <recommendedName>
        <fullName evidence="3">N-acetyltransferase domain-containing protein</fullName>
    </recommendedName>
</protein>
<dbReference type="Gene3D" id="3.40.630.30">
    <property type="match status" value="1"/>
</dbReference>
<accession>A0AA46BMI6</accession>
<proteinExistence type="predicted"/>
<dbReference type="SUPFAM" id="SSF55729">
    <property type="entry name" value="Acyl-CoA N-acyltransferases (Nat)"/>
    <property type="match status" value="1"/>
</dbReference>
<evidence type="ECO:0008006" key="3">
    <source>
        <dbReference type="Google" id="ProtNLM"/>
    </source>
</evidence>
<dbReference type="AlphaFoldDB" id="A0AA46BMI6"/>
<evidence type="ECO:0000313" key="1">
    <source>
        <dbReference type="EMBL" id="STD07187.1"/>
    </source>
</evidence>
<sequence>MAIAARRAVSSDICWVAELYSANQRDALTAQERTDHGYVQGSLDTQALEQRLNSQTPSFVAETDDEPAGVLFTSTAEGNQPGPPRLAVETAKRAGITDMFLYGPVLVSRHARRSGLLRAMSEAAFNWADGKYAEALAFVEDENILSRQIHDHLGWRFVGSFTWRESSYSVLAYSVPDWNSRTSLTRQSNF</sequence>
<organism evidence="1 2">
    <name type="scientific">Dermatophilus congolensis</name>
    <dbReference type="NCBI Taxonomy" id="1863"/>
    <lineage>
        <taxon>Bacteria</taxon>
        <taxon>Bacillati</taxon>
        <taxon>Actinomycetota</taxon>
        <taxon>Actinomycetes</taxon>
        <taxon>Micrococcales</taxon>
        <taxon>Dermatophilaceae</taxon>
        <taxon>Dermatophilus</taxon>
    </lineage>
</organism>
<gene>
    <name evidence="1" type="ORF">NCTC7915_00756</name>
</gene>
<dbReference type="InterPro" id="IPR016181">
    <property type="entry name" value="Acyl_CoA_acyltransferase"/>
</dbReference>
<dbReference type="Proteomes" id="UP000254118">
    <property type="component" value="Unassembled WGS sequence"/>
</dbReference>
<comment type="caution">
    <text evidence="1">The sequence shown here is derived from an EMBL/GenBank/DDBJ whole genome shotgun (WGS) entry which is preliminary data.</text>
</comment>
<dbReference type="RefSeq" id="WP_115029976.1">
    <property type="nucleotide sequence ID" value="NZ_UFYA01000001.1"/>
</dbReference>
<dbReference type="EMBL" id="UFYA01000001">
    <property type="protein sequence ID" value="STD07187.1"/>
    <property type="molecule type" value="Genomic_DNA"/>
</dbReference>
<name>A0AA46BMI6_9MICO</name>
<reference evidence="1 2" key="1">
    <citation type="submission" date="2018-06" db="EMBL/GenBank/DDBJ databases">
        <authorList>
            <consortium name="Pathogen Informatics"/>
            <person name="Doyle S."/>
        </authorList>
    </citation>
    <scope>NUCLEOTIDE SEQUENCE [LARGE SCALE GENOMIC DNA]</scope>
    <source>
        <strain evidence="1 2">NCTC7915</strain>
    </source>
</reference>